<gene>
    <name evidence="1" type="ORF">IHE45_08G072900</name>
</gene>
<evidence type="ECO:0000313" key="1">
    <source>
        <dbReference type="EMBL" id="KAH7674432.1"/>
    </source>
</evidence>
<reference evidence="2" key="1">
    <citation type="journal article" date="2022" name="Nat. Commun.">
        <title>Chromosome evolution and the genetic basis of agronomically important traits in greater yam.</title>
        <authorList>
            <person name="Bredeson J.V."/>
            <person name="Lyons J.B."/>
            <person name="Oniyinde I.O."/>
            <person name="Okereke N.R."/>
            <person name="Kolade O."/>
            <person name="Nnabue I."/>
            <person name="Nwadili C.O."/>
            <person name="Hribova E."/>
            <person name="Parker M."/>
            <person name="Nwogha J."/>
            <person name="Shu S."/>
            <person name="Carlson J."/>
            <person name="Kariba R."/>
            <person name="Muthemba S."/>
            <person name="Knop K."/>
            <person name="Barton G.J."/>
            <person name="Sherwood A.V."/>
            <person name="Lopez-Montes A."/>
            <person name="Asiedu R."/>
            <person name="Jamnadass R."/>
            <person name="Muchugi A."/>
            <person name="Goodstein D."/>
            <person name="Egesi C.N."/>
            <person name="Featherston J."/>
            <person name="Asfaw A."/>
            <person name="Simpson G.G."/>
            <person name="Dolezel J."/>
            <person name="Hendre P.S."/>
            <person name="Van Deynze A."/>
            <person name="Kumar P.L."/>
            <person name="Obidiegwu J.E."/>
            <person name="Bhattacharjee R."/>
            <person name="Rokhsar D.S."/>
        </authorList>
    </citation>
    <scope>NUCLEOTIDE SEQUENCE [LARGE SCALE GENOMIC DNA]</scope>
    <source>
        <strain evidence="2">cv. TDa95/00328</strain>
    </source>
</reference>
<evidence type="ECO:0000313" key="2">
    <source>
        <dbReference type="Proteomes" id="UP000827976"/>
    </source>
</evidence>
<accession>A0ACB7VJP4</accession>
<protein>
    <submittedName>
        <fullName evidence="1">Chlorophyll a-b binding protein</fullName>
    </submittedName>
</protein>
<comment type="caution">
    <text evidence="1">The sequence shown here is derived from an EMBL/GenBank/DDBJ whole genome shotgun (WGS) entry which is preliminary data.</text>
</comment>
<keyword evidence="2" id="KW-1185">Reference proteome</keyword>
<proteinExistence type="predicted"/>
<dbReference type="EMBL" id="CM037018">
    <property type="protein sequence ID" value="KAH7674432.1"/>
    <property type="molecule type" value="Genomic_DNA"/>
</dbReference>
<sequence>MAHARIAASSLCVSLPNVAATKPQRTSALPRPLNEAFSKITACSFKQGTPLFLGSTLTRRKFVRQAAQISIRCEQGTNENGGLDVWLGRLAMVGFATAITVEITTGKGLLENFGFTSPLPTLALVVTALVGVLTAFFIFQSASQN</sequence>
<dbReference type="Proteomes" id="UP000827976">
    <property type="component" value="Chromosome 8"/>
</dbReference>
<name>A0ACB7VJP4_DIOAL</name>
<organism evidence="1 2">
    <name type="scientific">Dioscorea alata</name>
    <name type="common">Purple yam</name>
    <dbReference type="NCBI Taxonomy" id="55571"/>
    <lineage>
        <taxon>Eukaryota</taxon>
        <taxon>Viridiplantae</taxon>
        <taxon>Streptophyta</taxon>
        <taxon>Embryophyta</taxon>
        <taxon>Tracheophyta</taxon>
        <taxon>Spermatophyta</taxon>
        <taxon>Magnoliopsida</taxon>
        <taxon>Liliopsida</taxon>
        <taxon>Dioscoreales</taxon>
        <taxon>Dioscoreaceae</taxon>
        <taxon>Dioscorea</taxon>
    </lineage>
</organism>